<comment type="caution">
    <text evidence="5">The sequence shown here is derived from an EMBL/GenBank/DDBJ whole genome shotgun (WGS) entry which is preliminary data.</text>
</comment>
<evidence type="ECO:0000256" key="3">
    <source>
        <dbReference type="ARBA" id="ARBA00022448"/>
    </source>
</evidence>
<dbReference type="EMBL" id="MOPA01000018">
    <property type="protein sequence ID" value="KAK1520057.1"/>
    <property type="molecule type" value="Genomic_DNA"/>
</dbReference>
<dbReference type="InterPro" id="IPR016024">
    <property type="entry name" value="ARM-type_fold"/>
</dbReference>
<protein>
    <recommendedName>
        <fullName evidence="7">Importin 13</fullName>
    </recommendedName>
</protein>
<comment type="subcellular location">
    <subcellularLocation>
        <location evidence="1">Nucleus</location>
    </subcellularLocation>
</comment>
<evidence type="ECO:0000313" key="6">
    <source>
        <dbReference type="Proteomes" id="UP001241169"/>
    </source>
</evidence>
<evidence type="ECO:0000256" key="2">
    <source>
        <dbReference type="ARBA" id="ARBA00007991"/>
    </source>
</evidence>
<keyword evidence="6" id="KW-1185">Reference proteome</keyword>
<name>A0ABQ9RZF3_9PEZI</name>
<dbReference type="PANTHER" id="PTHR12363:SF33">
    <property type="entry name" value="IMPORTIN-13"/>
    <property type="match status" value="1"/>
</dbReference>
<comment type="similarity">
    <text evidence="2">Belongs to the importin beta family.</text>
</comment>
<keyword evidence="3" id="KW-0813">Transport</keyword>
<dbReference type="InterPro" id="IPR051345">
    <property type="entry name" value="Importin_beta-like_NTR"/>
</dbReference>
<dbReference type="GeneID" id="85383257"/>
<dbReference type="Gene3D" id="1.25.10.10">
    <property type="entry name" value="Leucine-rich Repeat Variant"/>
    <property type="match status" value="1"/>
</dbReference>
<evidence type="ECO:0008006" key="7">
    <source>
        <dbReference type="Google" id="ProtNLM"/>
    </source>
</evidence>
<sequence length="1051" mass="115920">MEPQLPSTIQEAEALVLALYEPSPPETIARIQETLHRMQRSPSGWWIARDLLGYADDKVKFFGALTLIVKLNTESSSLSKEDASELLQNLIGWFVRSLDDGSGAMVVRKLSAALVTFFLCFPTQWGLCIRHLCLSLSEGVALPQDRVDDTIDLSSVLQTLQPRNVQAALWFSGALIDEATKVEMNSAKQSMGLYENLTRNVPDAMALMSHGFSRRGSSDSMSHSLQKDTITCLQSWVWFSQRVSAHNDELVHALRALVQPTITALCDNELYEVAVELLSEILSNYSGFLTDEHYESLFSLFETQWSHERYQRLVQGDFDFDSVQFGQLMIALGDSKVEDLIHAVDARSSRFVAHLRGLLSAQGYPVSEDKIFVPALEFWSTYVETLTDCIYSEEEGSKEWVSTATSHVLEAISTVWQRIAYPPASVLADWDSVDRAGFGDARKDVADLLQSTFTVTGPPLISTFANLTLQSLSPNSSSDLEAAAFCLGSLADCVTGDARCDESLRAVFSSPLFDLLQTSGSSMPGRTRQTCISLIERYSDYFERETQSLPAALNLLFSVLADPLLAGPAAKSILQLCSSSRSILASEASAFLSQYEGIAAQSQLDCLAVERIMGAIAAVIQAVPDESTKFDHLNFLLSFVQKDARLSMHLLSLPRLQSDASGSGTDIHRCPTLGDPSELPLHMALKALRCLIGIGKGLQAPGDVPFDLDSEKDIPATDSSSRLGHLQSGIMSMIVQLQRAFPQSDEISESICTIFRSGFSESDAGPFVFPPGLVCDYLTEQTPQTPRIGYFVNTACSFLSSLRSMKSGDVDEVRTKLLRWVITLLQQQPEPDNDVELAQNGIEFTNRLISREPASLFRPDCLPLTEFFFIYALRILDGREPLPKAAAADFWATFMALKPADATIDHAIAQLGPLLAQSIVRNIGGTASRSELDRLSEPLKKMVSNQAKARNWLEQALSDPSFPSQQLAGDEKAVFLKKIMKWSSWSEGYQSGGARFLACCARLKLRLCLVKSMFENLESKRQCLNSPPAFLLHPEMTPINDAQHCGSRNEK</sequence>
<dbReference type="InterPro" id="IPR011989">
    <property type="entry name" value="ARM-like"/>
</dbReference>
<dbReference type="PANTHER" id="PTHR12363">
    <property type="entry name" value="TRANSPORTIN 3 AND IMPORTIN 13"/>
    <property type="match status" value="1"/>
</dbReference>
<dbReference type="SUPFAM" id="SSF48371">
    <property type="entry name" value="ARM repeat"/>
    <property type="match status" value="1"/>
</dbReference>
<evidence type="ECO:0000256" key="1">
    <source>
        <dbReference type="ARBA" id="ARBA00004123"/>
    </source>
</evidence>
<keyword evidence="4" id="KW-0539">Nucleus</keyword>
<reference evidence="5 6" key="1">
    <citation type="submission" date="2016-10" db="EMBL/GenBank/DDBJ databases">
        <title>The genome sequence of Colletotrichum fioriniae PJ7.</title>
        <authorList>
            <person name="Baroncelli R."/>
        </authorList>
    </citation>
    <scope>NUCLEOTIDE SEQUENCE [LARGE SCALE GENOMIC DNA]</scope>
    <source>
        <strain evidence="5 6">IMI 384185</strain>
    </source>
</reference>
<dbReference type="Proteomes" id="UP001241169">
    <property type="component" value="Unassembled WGS sequence"/>
</dbReference>
<dbReference type="RefSeq" id="XP_060341790.1">
    <property type="nucleotide sequence ID" value="XM_060499358.1"/>
</dbReference>
<gene>
    <name evidence="5" type="ORF">CPAR01_15108</name>
</gene>
<organism evidence="5 6">
    <name type="scientific">Colletotrichum paranaense</name>
    <dbReference type="NCBI Taxonomy" id="1914294"/>
    <lineage>
        <taxon>Eukaryota</taxon>
        <taxon>Fungi</taxon>
        <taxon>Dikarya</taxon>
        <taxon>Ascomycota</taxon>
        <taxon>Pezizomycotina</taxon>
        <taxon>Sordariomycetes</taxon>
        <taxon>Hypocreomycetidae</taxon>
        <taxon>Glomerellales</taxon>
        <taxon>Glomerellaceae</taxon>
        <taxon>Colletotrichum</taxon>
        <taxon>Colletotrichum acutatum species complex</taxon>
    </lineage>
</organism>
<accession>A0ABQ9RZF3</accession>
<evidence type="ECO:0000313" key="5">
    <source>
        <dbReference type="EMBL" id="KAK1520057.1"/>
    </source>
</evidence>
<evidence type="ECO:0000256" key="4">
    <source>
        <dbReference type="ARBA" id="ARBA00023242"/>
    </source>
</evidence>
<proteinExistence type="inferred from homology"/>